<keyword evidence="4" id="KW-1185">Reference proteome</keyword>
<evidence type="ECO:0000313" key="4">
    <source>
        <dbReference type="Proteomes" id="UP000996601"/>
    </source>
</evidence>
<sequence>MRTIFVNRYFHPDQSATSRMVSALAFGLARQGGEVAVVASRTRHDQADVPLAGRETCSGVDVVRLSTSRFGRGTLPGRAIDYLSFHLAAFGWLIRNVRRGDVVVVCTDPPLISLGCALPIRLRGGEMVNWVMDLFPETAIELGLFRRAPVLGRIAAWLRDRSVARARLTICPTERMADYLLARGAPADRMRVLHHWSDAAEIRPVPRDENPLRAAWDYTHKFVVGYSGNFGRAHEFATLIEAATLLQDRQDIRFLMVGGGHKLASVQGAVRERGLANVAFKPLQPAEQLAESLGVPDLHVVSLLPRLEHCIIPSKFYGILAAGRPTLFIGDPKGSVAAVIDAEGCGVNIAIGEAERLARTIAELAASPERVVAMGETARAVLEADYAYDRALATWRVLLRDLAETTPAPARAVLLEQETS</sequence>
<dbReference type="PANTHER" id="PTHR45947:SF3">
    <property type="entry name" value="SULFOQUINOVOSYL TRANSFERASE SQD2"/>
    <property type="match status" value="1"/>
</dbReference>
<dbReference type="CDD" id="cd03794">
    <property type="entry name" value="GT4_WbuB-like"/>
    <property type="match status" value="1"/>
</dbReference>
<reference evidence="3" key="1">
    <citation type="submission" date="2021-07" db="EMBL/GenBank/DDBJ databases">
        <title>Shinella sp. nov., a novel member of the genus Shinella from water.</title>
        <authorList>
            <person name="Deng Y."/>
        </authorList>
    </citation>
    <scope>NUCLEOTIDE SEQUENCE</scope>
    <source>
        <strain evidence="3">CPCC 100929</strain>
    </source>
</reference>
<dbReference type="Proteomes" id="UP000996601">
    <property type="component" value="Unassembled WGS sequence"/>
</dbReference>
<dbReference type="InterPro" id="IPR001296">
    <property type="entry name" value="Glyco_trans_1"/>
</dbReference>
<organism evidence="3 4">
    <name type="scientific">Shinella lacus</name>
    <dbReference type="NCBI Taxonomy" id="2654216"/>
    <lineage>
        <taxon>Bacteria</taxon>
        <taxon>Pseudomonadati</taxon>
        <taxon>Pseudomonadota</taxon>
        <taxon>Alphaproteobacteria</taxon>
        <taxon>Hyphomicrobiales</taxon>
        <taxon>Rhizobiaceae</taxon>
        <taxon>Shinella</taxon>
    </lineage>
</organism>
<evidence type="ECO:0000259" key="1">
    <source>
        <dbReference type="Pfam" id="PF00534"/>
    </source>
</evidence>
<accession>A0ABT1RAX8</accession>
<protein>
    <submittedName>
        <fullName evidence="3">Glycosyltransferase family 4 protein</fullName>
    </submittedName>
</protein>
<dbReference type="InterPro" id="IPR028098">
    <property type="entry name" value="Glyco_trans_4-like_N"/>
</dbReference>
<evidence type="ECO:0000313" key="3">
    <source>
        <dbReference type="EMBL" id="MCQ4632346.1"/>
    </source>
</evidence>
<dbReference type="EMBL" id="WHSB02000007">
    <property type="protein sequence ID" value="MCQ4632346.1"/>
    <property type="molecule type" value="Genomic_DNA"/>
</dbReference>
<dbReference type="PANTHER" id="PTHR45947">
    <property type="entry name" value="SULFOQUINOVOSYL TRANSFERASE SQD2"/>
    <property type="match status" value="1"/>
</dbReference>
<gene>
    <name evidence="3" type="ORF">GB927_020005</name>
</gene>
<evidence type="ECO:0000259" key="2">
    <source>
        <dbReference type="Pfam" id="PF13579"/>
    </source>
</evidence>
<feature type="domain" description="Glycosyl transferase family 1" evidence="1">
    <location>
        <begin position="220"/>
        <end position="380"/>
    </location>
</feature>
<name>A0ABT1RAX8_9HYPH</name>
<dbReference type="Gene3D" id="3.40.50.2000">
    <property type="entry name" value="Glycogen Phosphorylase B"/>
    <property type="match status" value="2"/>
</dbReference>
<dbReference type="InterPro" id="IPR050194">
    <property type="entry name" value="Glycosyltransferase_grp1"/>
</dbReference>
<dbReference type="Pfam" id="PF13579">
    <property type="entry name" value="Glyco_trans_4_4"/>
    <property type="match status" value="1"/>
</dbReference>
<dbReference type="Pfam" id="PF00534">
    <property type="entry name" value="Glycos_transf_1"/>
    <property type="match status" value="1"/>
</dbReference>
<feature type="domain" description="Glycosyltransferase subfamily 4-like N-terminal" evidence="2">
    <location>
        <begin position="18"/>
        <end position="194"/>
    </location>
</feature>
<dbReference type="SUPFAM" id="SSF53756">
    <property type="entry name" value="UDP-Glycosyltransferase/glycogen phosphorylase"/>
    <property type="match status" value="1"/>
</dbReference>
<dbReference type="RefSeq" id="WP_256118976.1">
    <property type="nucleotide sequence ID" value="NZ_WHSB02000007.1"/>
</dbReference>
<comment type="caution">
    <text evidence="3">The sequence shown here is derived from an EMBL/GenBank/DDBJ whole genome shotgun (WGS) entry which is preliminary data.</text>
</comment>
<proteinExistence type="predicted"/>